<reference evidence="1 2" key="1">
    <citation type="submission" date="2019-12" db="EMBL/GenBank/DDBJ databases">
        <title>Whole-genome sequencing of Allorhizobium vitis.</title>
        <authorList>
            <person name="Gan H.M."/>
            <person name="Szegedi E."/>
            <person name="Burr T."/>
            <person name="Savka M.A."/>
        </authorList>
    </citation>
    <scope>NUCLEOTIDE SEQUENCE [LARGE SCALE GENOMIC DNA]</scope>
    <source>
        <strain evidence="1 2">CG516</strain>
    </source>
</reference>
<dbReference type="InterPro" id="IPR043733">
    <property type="entry name" value="DUF5677"/>
</dbReference>
<evidence type="ECO:0000313" key="1">
    <source>
        <dbReference type="EMBL" id="MUZ75301.1"/>
    </source>
</evidence>
<dbReference type="Pfam" id="PF18928">
    <property type="entry name" value="DUF5677"/>
    <property type="match status" value="1"/>
</dbReference>
<organism evidence="1 2">
    <name type="scientific">Agrobacterium vitis</name>
    <name type="common">Rhizobium vitis</name>
    <dbReference type="NCBI Taxonomy" id="373"/>
    <lineage>
        <taxon>Bacteria</taxon>
        <taxon>Pseudomonadati</taxon>
        <taxon>Pseudomonadota</taxon>
        <taxon>Alphaproteobacteria</taxon>
        <taxon>Hyphomicrobiales</taxon>
        <taxon>Rhizobiaceae</taxon>
        <taxon>Rhizobium/Agrobacterium group</taxon>
        <taxon>Agrobacterium</taxon>
    </lineage>
</organism>
<protein>
    <submittedName>
        <fullName evidence="1">Uncharacterized protein</fullName>
    </submittedName>
</protein>
<comment type="caution">
    <text evidence="1">The sequence shown here is derived from an EMBL/GenBank/DDBJ whole genome shotgun (WGS) entry which is preliminary data.</text>
</comment>
<gene>
    <name evidence="1" type="ORF">GOZ90_21670</name>
</gene>
<proteinExistence type="predicted"/>
<name>A0A6L6VJP4_AGRVI</name>
<accession>A0A6L6VJP4</accession>
<evidence type="ECO:0000313" key="2">
    <source>
        <dbReference type="Proteomes" id="UP000477951"/>
    </source>
</evidence>
<dbReference type="Proteomes" id="UP000477951">
    <property type="component" value="Unassembled WGS sequence"/>
</dbReference>
<sequence>MSENNQFMTKRPEKRDEIKQAAFKDRNLTMLDALKRDKNTVRNAFTKLGVNMQTTSWFDECIPNLLWAAIVVTALERGEALELFRRIVAIEMDMPKRAELFITHNYLSVATPDEFDQMMAPVLAHGQLKTVMSALLYVDWLPDRQHWQRHYEAIDDADASNILMAAVAATHGHQSQAATDMRWIKLLSLIFAQDRMRFDVKFKDRINEIAEYPNKGDMRKVRPSIRAMEIMTRMTEFGTGDIAKNWPEDRAALPQYDAEQFWQEMHRKTSCLVPSKIKRADVGPKEARREFLDIANFVGAHFHTTATTTGTDPRHEGAFGLVLYACHLATTTAITPTHTLAEGRIILRSILEVYITLHYLTVKDDATIWLQYRKYGQGQTKLAFLKNIREEEIPSFLDLDELEDFANEDRWMELADIELGNWANLNLRKMAEAAGLKDLYDKYYDWASGYVHAQWASARSTVFINCFNPLHRFHRIPGVLAPPMPSILIDVAKVLNRMLDDLNTLYPAFKPRLTWHKSLKAEAFDGTEDSDQKGYSDPVLGDRVALRERSDRGVE</sequence>
<dbReference type="EMBL" id="WPHR01000026">
    <property type="protein sequence ID" value="MUZ75301.1"/>
    <property type="molecule type" value="Genomic_DNA"/>
</dbReference>
<dbReference type="AlphaFoldDB" id="A0A6L6VJP4"/>
<dbReference type="RefSeq" id="WP_156616044.1">
    <property type="nucleotide sequence ID" value="NZ_WPHR01000026.1"/>
</dbReference>